<proteinExistence type="predicted"/>
<dbReference type="EMBL" id="CAJVPS010019587">
    <property type="protein sequence ID" value="CAG8701604.1"/>
    <property type="molecule type" value="Genomic_DNA"/>
</dbReference>
<name>A0A9N9N508_9GLOM</name>
<comment type="caution">
    <text evidence="1">The sequence shown here is derived from an EMBL/GenBank/DDBJ whole genome shotgun (WGS) entry which is preliminary data.</text>
</comment>
<keyword evidence="2" id="KW-1185">Reference proteome</keyword>
<sequence length="50" mass="5867">LWILNMRRKWRSRPGTGTKAKFVNLETCREWRSGLRTGTKAKFVDLENAS</sequence>
<evidence type="ECO:0000313" key="2">
    <source>
        <dbReference type="Proteomes" id="UP000789508"/>
    </source>
</evidence>
<evidence type="ECO:0000313" key="1">
    <source>
        <dbReference type="EMBL" id="CAG8701604.1"/>
    </source>
</evidence>
<organism evidence="1 2">
    <name type="scientific">Ambispora leptoticha</name>
    <dbReference type="NCBI Taxonomy" id="144679"/>
    <lineage>
        <taxon>Eukaryota</taxon>
        <taxon>Fungi</taxon>
        <taxon>Fungi incertae sedis</taxon>
        <taxon>Mucoromycota</taxon>
        <taxon>Glomeromycotina</taxon>
        <taxon>Glomeromycetes</taxon>
        <taxon>Archaeosporales</taxon>
        <taxon>Ambisporaceae</taxon>
        <taxon>Ambispora</taxon>
    </lineage>
</organism>
<dbReference type="Proteomes" id="UP000789508">
    <property type="component" value="Unassembled WGS sequence"/>
</dbReference>
<dbReference type="AlphaFoldDB" id="A0A9N9N508"/>
<feature type="non-terminal residue" evidence="1">
    <location>
        <position position="1"/>
    </location>
</feature>
<gene>
    <name evidence="1" type="ORF">ALEPTO_LOCUS11599</name>
</gene>
<accession>A0A9N9N508</accession>
<reference evidence="1" key="1">
    <citation type="submission" date="2021-06" db="EMBL/GenBank/DDBJ databases">
        <authorList>
            <person name="Kallberg Y."/>
            <person name="Tangrot J."/>
            <person name="Rosling A."/>
        </authorList>
    </citation>
    <scope>NUCLEOTIDE SEQUENCE</scope>
    <source>
        <strain evidence="1">FL130A</strain>
    </source>
</reference>
<protein>
    <submittedName>
        <fullName evidence="1">9385_t:CDS:1</fullName>
    </submittedName>
</protein>